<dbReference type="InterPro" id="IPR029063">
    <property type="entry name" value="SAM-dependent_MTases_sf"/>
</dbReference>
<comment type="subcellular location">
    <subcellularLocation>
        <location evidence="1">Membrane</location>
        <topology evidence="1">Multi-pass membrane protein</topology>
    </subcellularLocation>
</comment>
<dbReference type="GO" id="GO:0032259">
    <property type="term" value="P:methylation"/>
    <property type="evidence" value="ECO:0007669"/>
    <property type="project" value="UniProtKB-KW"/>
</dbReference>
<dbReference type="Gene3D" id="1.20.1250.20">
    <property type="entry name" value="MFS general substrate transporter like domains"/>
    <property type="match status" value="2"/>
</dbReference>
<accession>A0A8H3WK11</accession>
<feature type="region of interest" description="Disordered" evidence="8">
    <location>
        <begin position="1"/>
        <end position="34"/>
    </location>
</feature>
<feature type="domain" description="Major facilitator superfamily (MFS) profile" evidence="10">
    <location>
        <begin position="1262"/>
        <end position="1716"/>
    </location>
</feature>
<feature type="region of interest" description="Disordered" evidence="8">
    <location>
        <begin position="2592"/>
        <end position="2611"/>
    </location>
</feature>
<dbReference type="Pfam" id="PF00145">
    <property type="entry name" value="DNA_methylase"/>
    <property type="match status" value="1"/>
</dbReference>
<dbReference type="SUPFAM" id="SSF103473">
    <property type="entry name" value="MFS general substrate transporter"/>
    <property type="match status" value="1"/>
</dbReference>
<evidence type="ECO:0000256" key="3">
    <source>
        <dbReference type="ARBA" id="ARBA00022603"/>
    </source>
</evidence>
<protein>
    <recommendedName>
        <fullName evidence="10">Major facilitator superfamily (MFS) profile domain-containing protein</fullName>
    </recommendedName>
</protein>
<feature type="transmembrane region" description="Helical" evidence="9">
    <location>
        <begin position="1633"/>
        <end position="1654"/>
    </location>
</feature>
<feature type="transmembrane region" description="Helical" evidence="9">
    <location>
        <begin position="1567"/>
        <end position="1588"/>
    </location>
</feature>
<evidence type="ECO:0000256" key="9">
    <source>
        <dbReference type="SAM" id="Phobius"/>
    </source>
</evidence>
<evidence type="ECO:0000256" key="7">
    <source>
        <dbReference type="ARBA" id="ARBA00023136"/>
    </source>
</evidence>
<evidence type="ECO:0000256" key="4">
    <source>
        <dbReference type="ARBA" id="ARBA00022679"/>
    </source>
</evidence>
<dbReference type="InterPro" id="IPR036259">
    <property type="entry name" value="MFS_trans_sf"/>
</dbReference>
<dbReference type="CDD" id="cd17502">
    <property type="entry name" value="MFS_Azr1_MDR_like"/>
    <property type="match status" value="1"/>
</dbReference>
<dbReference type="EMBL" id="WOWK01000025">
    <property type="protein sequence ID" value="KAF0327201.1"/>
    <property type="molecule type" value="Genomic_DNA"/>
</dbReference>
<evidence type="ECO:0000256" key="8">
    <source>
        <dbReference type="SAM" id="MobiDB-lite"/>
    </source>
</evidence>
<dbReference type="InterPro" id="IPR020846">
    <property type="entry name" value="MFS_dom"/>
</dbReference>
<feature type="region of interest" description="Disordered" evidence="8">
    <location>
        <begin position="2855"/>
        <end position="2885"/>
    </location>
</feature>
<feature type="transmembrane region" description="Helical" evidence="9">
    <location>
        <begin position="1418"/>
        <end position="1440"/>
    </location>
</feature>
<dbReference type="PANTHER" id="PTHR23501:SF102">
    <property type="entry name" value="DRUG TRANSPORTER, PUTATIVE (AFU_ORTHOLOGUE AFUA_3G08530)-RELATED"/>
    <property type="match status" value="1"/>
</dbReference>
<evidence type="ECO:0000256" key="1">
    <source>
        <dbReference type="ARBA" id="ARBA00004141"/>
    </source>
</evidence>
<dbReference type="InterPro" id="IPR001525">
    <property type="entry name" value="C5_MeTfrase"/>
</dbReference>
<name>A0A8H3WK11_9PEZI</name>
<keyword evidence="7 9" id="KW-0472">Membrane</keyword>
<feature type="region of interest" description="Disordered" evidence="8">
    <location>
        <begin position="1141"/>
        <end position="1161"/>
    </location>
</feature>
<evidence type="ECO:0000313" key="12">
    <source>
        <dbReference type="Proteomes" id="UP000434172"/>
    </source>
</evidence>
<keyword evidence="5 9" id="KW-0812">Transmembrane</keyword>
<reference evidence="11 12" key="1">
    <citation type="submission" date="2019-12" db="EMBL/GenBank/DDBJ databases">
        <title>A genome sequence resource for the geographically widespread anthracnose pathogen Colletotrichum asianum.</title>
        <authorList>
            <person name="Meng Y."/>
        </authorList>
    </citation>
    <scope>NUCLEOTIDE SEQUENCE [LARGE SCALE GENOMIC DNA]</scope>
    <source>
        <strain evidence="11 12">ICMP 18580</strain>
    </source>
</reference>
<feature type="transmembrane region" description="Helical" evidence="9">
    <location>
        <begin position="1483"/>
        <end position="1503"/>
    </location>
</feature>
<keyword evidence="6 9" id="KW-1133">Transmembrane helix</keyword>
<evidence type="ECO:0000256" key="5">
    <source>
        <dbReference type="ARBA" id="ARBA00022692"/>
    </source>
</evidence>
<comment type="caution">
    <text evidence="11">The sequence shown here is derived from an EMBL/GenBank/DDBJ whole genome shotgun (WGS) entry which is preliminary data.</text>
</comment>
<comment type="similarity">
    <text evidence="2">Belongs to the major facilitator superfamily. TCR/Tet family.</text>
</comment>
<keyword evidence="4" id="KW-0808">Transferase</keyword>
<feature type="transmembrane region" description="Helical" evidence="9">
    <location>
        <begin position="1537"/>
        <end position="1560"/>
    </location>
</feature>
<sequence>MPPSKRQRVKEESDPSDSDGSEYGVESDNDGHHDSVAPGIHMLGLSQDYVPSWTEGDAFREWYQNWKDSIIQTFDLNPRPFILDQKTTGAEIQITIHRTIKADANYSETELLGYIKFTKQTGTLELANFSAALNASHLSLGGTTKRESSKTAGTHGEGFKVAALVMTRQNRTVQIESSGAYWKFGFRGVNKDKFACQITKPATSITRKHHDSLLFETRKGQARKRLTSYIHRDVTVRISTLKDHEIITEKQFWDWTSVSIDLHCPSPEKIIRTERGDLLLGPPFAGRIYLKGLRVSEHGSDGANYSYGYDFASGRINRDRERMMNQKEEARIVANIWESAAIERPELTKEYVKLFDIVRSPDVACADSVVSKKMAGHVWQHLLKDAPDCFFYGNDPHSQSNVAHQAHLINKDLKKKARMLPRELWKTLRRFKLVRTPEEHIDHEFLGSQAIALPKDVFAISVDRMLQAAMQLEWRLKRFRVTYVKSEHTSIDVRQSAHDLRLLIHEKWLSFDTAHLDASCDISEISKATRKQAGVFACDHIVEDLFDIVLRTVMGATDSDASKITQLRLTARNLFRQIPRDIQVSAGSLPSQLRVSWACNDPGIISKYHGDDIDFQVRLHRDISCRTKEHILLLDWATSMMPGNSCPCPTQKVPLSTCFATFDGLDPQQKYFPMVARDKKGAFFGLAPPSTAPINLQKDDGGANARSIESTPGYKEWVEDEQAWRDWHAKDLPTKISYMFATRNACKCDVTDTLAETSFESRRLNFNFEKDQYIKINDNSGSFATYIALVHDVSPGSVHCLKTPHLVITKYSSFDHAKLLWDSETTLDDYKKSGRKELLLHCTEPKKMGTFSDNEVVAIDDINWVGPVGADFCIMHCAESPVLASIKNANFALTKGNKVMPERKTFFEPLAMAVHAFESGHPDFTVIQSPPAVLHPLAVARLCKSIVHFLENYNAVRIDASSVQGFHVPQSRRLLTMIASPYQGIAAVPMTQAHQQLGLAGQAGKIAELSFGNPRAAGTGFVCSLPSGVSQDKGAPSIPCYNHATGFTLTEGKAQVVDLELQNIDFVTYSNRGLVHPVREDSLTVREFARVQGFPDDFVFYGSGEDQYDQVTLAQPPPVARAAAECIRTVILRSKAVKLGDENRTARQNKRRRQDDDERDKDQFSFHEFERVVKDFLQQSSNFDLERRLWFSFFRSHLDLSVAMENTTAPPMDQLDEKHQRSESPSQTAVENDEGSLPPLAPATTTASYVPPPLPPWHRKAIMLALCLTLLLSALDITIIATALPTIASTLHASAAQYAWVGSSYTLSSTASTPVWAKMSDIFGRKGTIMAAAATFMAGSLVAALAGSISVLIAGRTIQGLGGGGSLVLVTIVIGDLFKLEERAKYYGMTGIVYGIASAVGPVLGGVFTQTIGWRWCFYINLPFDGIALLVLFFVLKVETPKEPFMTGLRELDWTGFALIIGGTICFLYGLETGAGRILPWDSAQVICLILFGVVILALFMVWEARFASSPIIPFVFISYDYFLPLYFQVVLGFPPIIAGVSLFPLLIPLTVMTMLGGLFTRKTGNYVIPIFLGATFMTLGNGLFITFGTTPDWAKIVCFQIITGIGAGVLFQSPMIAIQTHTHQKDVAAAMSAFTFFRSLFSSMSVVIGTVLLQRNLGGGGLGGLTALHSEETSAQTESTGKEDYVAALHIMWAFFTGVAGKDGIIAAFDMDPRYFLPVWDETTPVVIRITVHRNIEGQRELVGFIVHKAKTGTVEIANFNANLSMDDLSIGGSTKRNNDRFAGVHGEGFKVAALVMVRSGIPVRIQSTSTNWNFGFNGVNKDRFYCKISKPNTKNVDSETASLTQQAMGGTLRSDLVSYSCRDVTIQLSHPATGRGYRKPITAEEFRGWTTVSLDLNNPDPDKMIRTQHGDLVLDERFAGQIYLKGFKVSAPTLGSKSYRFCYNFATGKLGRDRERMTSHDKEAETLANIWETAVAGDHGNLVQRYVELFSEDCVDIISAEKASRILARRIWTWLRTSQPGAFYYSEGSDSKHDGGHQVDIILNDIKRQPRKMAKELWRLLPVGNVDGYFGLNISRILKSVLAMDTALSGIQLQFVQGADTTIDLHFDPKSGVLQINHRWLNFEAVHVETPCEFFEIAKHDDVDDIFYCDHVVEDLLELAMNHIRDYVDISPSKAIELRRQAREYIRQTPRGVQVSTTSKAGELQVHWLRNNYEMVSRNYLEKKVCNVKLHSLSTCETRREDLIINTEHLSSARCQCPSKTVPLSQSCVLFANLDPNEDYFPVVWREGETTFTAFSPQCSVSVETESDIDVLMETDSAYDNESSEVDIYSERDVYSERDIYPGQDIYSERGIYSATPQARDDPPVEEGLDRGMEAREEAISEHIWQNEEFPQLRSIVLTPRALCHCEGNDMDMFLESSLYDSRLDIEFEKDRYYEIRDSSQCYPDYIAWVHDVHDGSAGCVEERHLSVTRFSILRQEYLFRGGRKLDESAEIGDLMLHFSSHFSSVQHMGEQSDAEVVMIKDITFAKAFSTSFRVRYRPVCHTHSCVPANVDGSSTTEEDAKKELSCRFARSVSDETVTITPIIPKHLAREERPERKGFSSSSPPKIEPELKESFLDPLDIMDSITKSNFDPDFQVLQMPPGVFHPNVFERFSSTIFQLLEKGETVCVNISSLQSFGCVRQRYLVNTVASRFPGLAVVPIKLAAHRTEDDEFTLITDLIKDLSFLNPRQTESSEEVRGQFICSPSGELGGSNVLPSYVYNHNTIIRRSEIESLCISPSFNLSHLSPEDAGDSQRQSCLTVREIARIQHFKDDFVFYGSPLKQFGDVIAAQPPPVARAIANCIAKCIKSVVERSGGRDYGNKSDDNEIGDRSEGERPSKRRREE</sequence>
<evidence type="ECO:0000259" key="10">
    <source>
        <dbReference type="PROSITE" id="PS50850"/>
    </source>
</evidence>
<feature type="compositionally biased region" description="Acidic residues" evidence="8">
    <location>
        <begin position="14"/>
        <end position="28"/>
    </location>
</feature>
<dbReference type="Proteomes" id="UP000434172">
    <property type="component" value="Unassembled WGS sequence"/>
</dbReference>
<feature type="transmembrane region" description="Helical" evidence="9">
    <location>
        <begin position="1512"/>
        <end position="1531"/>
    </location>
</feature>
<gene>
    <name evidence="11" type="ORF">GQ607_005684</name>
</gene>
<feature type="transmembrane region" description="Helical" evidence="9">
    <location>
        <begin position="1594"/>
        <end position="1612"/>
    </location>
</feature>
<keyword evidence="12" id="KW-1185">Reference proteome</keyword>
<dbReference type="OrthoDB" id="5376140at2759"/>
<feature type="region of interest" description="Disordered" evidence="8">
    <location>
        <begin position="1210"/>
        <end position="1244"/>
    </location>
</feature>
<dbReference type="Pfam" id="PF07690">
    <property type="entry name" value="MFS_1"/>
    <property type="match status" value="1"/>
</dbReference>
<evidence type="ECO:0000256" key="6">
    <source>
        <dbReference type="ARBA" id="ARBA00022989"/>
    </source>
</evidence>
<organism evidence="11 12">
    <name type="scientific">Colletotrichum asianum</name>
    <dbReference type="NCBI Taxonomy" id="702518"/>
    <lineage>
        <taxon>Eukaryota</taxon>
        <taxon>Fungi</taxon>
        <taxon>Dikarya</taxon>
        <taxon>Ascomycota</taxon>
        <taxon>Pezizomycotina</taxon>
        <taxon>Sordariomycetes</taxon>
        <taxon>Hypocreomycetidae</taxon>
        <taxon>Glomerellales</taxon>
        <taxon>Glomerellaceae</taxon>
        <taxon>Colletotrichum</taxon>
        <taxon>Colletotrichum gloeosporioides species complex</taxon>
    </lineage>
</organism>
<dbReference type="InterPro" id="IPR011701">
    <property type="entry name" value="MFS"/>
</dbReference>
<dbReference type="PROSITE" id="PS50850">
    <property type="entry name" value="MFS"/>
    <property type="match status" value="1"/>
</dbReference>
<dbReference type="GO" id="GO:0022857">
    <property type="term" value="F:transmembrane transporter activity"/>
    <property type="evidence" value="ECO:0007669"/>
    <property type="project" value="InterPro"/>
</dbReference>
<evidence type="ECO:0000313" key="11">
    <source>
        <dbReference type="EMBL" id="KAF0327201.1"/>
    </source>
</evidence>
<dbReference type="GO" id="GO:0008168">
    <property type="term" value="F:methyltransferase activity"/>
    <property type="evidence" value="ECO:0007669"/>
    <property type="project" value="UniProtKB-KW"/>
</dbReference>
<proteinExistence type="inferred from homology"/>
<dbReference type="Gene3D" id="3.90.120.10">
    <property type="entry name" value="DNA Methylase, subunit A, domain 2"/>
    <property type="match status" value="2"/>
</dbReference>
<dbReference type="PANTHER" id="PTHR23501">
    <property type="entry name" value="MAJOR FACILITATOR SUPERFAMILY"/>
    <property type="match status" value="1"/>
</dbReference>
<feature type="transmembrane region" description="Helical" evidence="9">
    <location>
        <begin position="1261"/>
        <end position="1284"/>
    </location>
</feature>
<evidence type="ECO:0000256" key="2">
    <source>
        <dbReference type="ARBA" id="ARBA00007520"/>
    </source>
</evidence>
<dbReference type="PRINTS" id="PR01036">
    <property type="entry name" value="TCRTETB"/>
</dbReference>
<feature type="transmembrane region" description="Helical" evidence="9">
    <location>
        <begin position="1392"/>
        <end position="1412"/>
    </location>
</feature>
<dbReference type="GO" id="GO:0005886">
    <property type="term" value="C:plasma membrane"/>
    <property type="evidence" value="ECO:0007669"/>
    <property type="project" value="TreeGrafter"/>
</dbReference>
<keyword evidence="3" id="KW-0489">Methyltransferase</keyword>
<dbReference type="SUPFAM" id="SSF53335">
    <property type="entry name" value="S-adenosyl-L-methionine-dependent methyltransferases"/>
    <property type="match status" value="2"/>
</dbReference>
<feature type="transmembrane region" description="Helical" evidence="9">
    <location>
        <begin position="1360"/>
        <end position="1380"/>
    </location>
</feature>
<feature type="transmembrane region" description="Helical" evidence="9">
    <location>
        <begin position="1452"/>
        <end position="1471"/>
    </location>
</feature>
<feature type="transmembrane region" description="Helical" evidence="9">
    <location>
        <begin position="1329"/>
        <end position="1354"/>
    </location>
</feature>